<sequence length="87" mass="10278">MANYKVFIKRSAARELKAIDSRKDRRRLVEKIRSLADDPRPPGCQKLSGSEKYRIRQGSYRIVYSIQDERLIVMVVRVAHRKDAYRV</sequence>
<comment type="similarity">
    <text evidence="1">Belongs to the RelE toxin family.</text>
</comment>
<dbReference type="Pfam" id="PF05016">
    <property type="entry name" value="ParE_toxin"/>
    <property type="match status" value="1"/>
</dbReference>
<dbReference type="Proteomes" id="UP000648239">
    <property type="component" value="Unassembled WGS sequence"/>
</dbReference>
<dbReference type="InterPro" id="IPR035093">
    <property type="entry name" value="RelE/ParE_toxin_dom_sf"/>
</dbReference>
<dbReference type="PANTHER" id="PTHR35601">
    <property type="entry name" value="TOXIN RELE"/>
    <property type="match status" value="1"/>
</dbReference>
<keyword evidence="2" id="KW-1277">Toxin-antitoxin system</keyword>
<evidence type="ECO:0000313" key="3">
    <source>
        <dbReference type="EMBL" id="MBD3867349.1"/>
    </source>
</evidence>
<dbReference type="PANTHER" id="PTHR35601:SF1">
    <property type="entry name" value="TOXIN RELE"/>
    <property type="match status" value="1"/>
</dbReference>
<protein>
    <submittedName>
        <fullName evidence="3">Type II toxin-antitoxin system RelE/ParE family toxin</fullName>
    </submittedName>
</protein>
<dbReference type="EMBL" id="JACXWD010000009">
    <property type="protein sequence ID" value="MBD3867349.1"/>
    <property type="molecule type" value="Genomic_DNA"/>
</dbReference>
<dbReference type="SUPFAM" id="SSF143011">
    <property type="entry name" value="RelE-like"/>
    <property type="match status" value="1"/>
</dbReference>
<evidence type="ECO:0000313" key="4">
    <source>
        <dbReference type="Proteomes" id="UP000648239"/>
    </source>
</evidence>
<evidence type="ECO:0000256" key="1">
    <source>
        <dbReference type="ARBA" id="ARBA00006226"/>
    </source>
</evidence>
<dbReference type="Gene3D" id="3.30.2310.20">
    <property type="entry name" value="RelE-like"/>
    <property type="match status" value="1"/>
</dbReference>
<organism evidence="3 4">
    <name type="scientific">Candidatus Polarisedimenticola svalbardensis</name>
    <dbReference type="NCBI Taxonomy" id="2886004"/>
    <lineage>
        <taxon>Bacteria</taxon>
        <taxon>Pseudomonadati</taxon>
        <taxon>Acidobacteriota</taxon>
        <taxon>Candidatus Polarisedimenticolia</taxon>
        <taxon>Candidatus Polarisedimenticolales</taxon>
        <taxon>Candidatus Polarisedimenticolaceae</taxon>
        <taxon>Candidatus Polarisedimenticola</taxon>
    </lineage>
</organism>
<accession>A0A8J7CDW5</accession>
<dbReference type="AlphaFoldDB" id="A0A8J7CDW5"/>
<gene>
    <name evidence="3" type="ORF">IFK94_04405</name>
</gene>
<proteinExistence type="inferred from homology"/>
<dbReference type="InterPro" id="IPR007712">
    <property type="entry name" value="RelE/ParE_toxin"/>
</dbReference>
<reference evidence="3 4" key="1">
    <citation type="submission" date="2020-08" db="EMBL/GenBank/DDBJ databases">
        <title>Acidobacteriota in marine sediments use diverse sulfur dissimilation pathways.</title>
        <authorList>
            <person name="Wasmund K."/>
        </authorList>
    </citation>
    <scope>NUCLEOTIDE SEQUENCE [LARGE SCALE GENOMIC DNA]</scope>
    <source>
        <strain evidence="3">MAG AM4</strain>
    </source>
</reference>
<evidence type="ECO:0000256" key="2">
    <source>
        <dbReference type="ARBA" id="ARBA00022649"/>
    </source>
</evidence>
<comment type="caution">
    <text evidence="3">The sequence shown here is derived from an EMBL/GenBank/DDBJ whole genome shotgun (WGS) entry which is preliminary data.</text>
</comment>
<name>A0A8J7CDW5_9BACT</name>